<name>A0ABV0TSI5_9TELE</name>
<evidence type="ECO:0000313" key="1">
    <source>
        <dbReference type="EMBL" id="MEQ2234412.1"/>
    </source>
</evidence>
<dbReference type="Proteomes" id="UP001482620">
    <property type="component" value="Unassembled WGS sequence"/>
</dbReference>
<proteinExistence type="predicted"/>
<keyword evidence="2" id="KW-1185">Reference proteome</keyword>
<sequence>MGLLKQVYDGVFNSNSTEDVFHSTGTFSWVRLRLKRCEPMSPTQVVHTGLKDSGTDALWTCILFWFSLCSSFFT</sequence>
<comment type="caution">
    <text evidence="1">The sequence shown here is derived from an EMBL/GenBank/DDBJ whole genome shotgun (WGS) entry which is preliminary data.</text>
</comment>
<reference evidence="1 2" key="1">
    <citation type="submission" date="2021-06" db="EMBL/GenBank/DDBJ databases">
        <authorList>
            <person name="Palmer J.M."/>
        </authorList>
    </citation>
    <scope>NUCLEOTIDE SEQUENCE [LARGE SCALE GENOMIC DNA]</scope>
    <source>
        <strain evidence="2">if_2019</strain>
        <tissue evidence="1">Muscle</tissue>
    </source>
</reference>
<evidence type="ECO:0000313" key="2">
    <source>
        <dbReference type="Proteomes" id="UP001482620"/>
    </source>
</evidence>
<organism evidence="1 2">
    <name type="scientific">Ilyodon furcidens</name>
    <name type="common">goldbreast splitfin</name>
    <dbReference type="NCBI Taxonomy" id="33524"/>
    <lineage>
        <taxon>Eukaryota</taxon>
        <taxon>Metazoa</taxon>
        <taxon>Chordata</taxon>
        <taxon>Craniata</taxon>
        <taxon>Vertebrata</taxon>
        <taxon>Euteleostomi</taxon>
        <taxon>Actinopterygii</taxon>
        <taxon>Neopterygii</taxon>
        <taxon>Teleostei</taxon>
        <taxon>Neoteleostei</taxon>
        <taxon>Acanthomorphata</taxon>
        <taxon>Ovalentaria</taxon>
        <taxon>Atherinomorphae</taxon>
        <taxon>Cyprinodontiformes</taxon>
        <taxon>Goodeidae</taxon>
        <taxon>Ilyodon</taxon>
    </lineage>
</organism>
<accession>A0ABV0TSI5</accession>
<gene>
    <name evidence="1" type="ORF">ILYODFUR_031598</name>
</gene>
<protein>
    <submittedName>
        <fullName evidence="1">Uncharacterized protein</fullName>
    </submittedName>
</protein>
<dbReference type="EMBL" id="JAHRIQ010039689">
    <property type="protein sequence ID" value="MEQ2234412.1"/>
    <property type="molecule type" value="Genomic_DNA"/>
</dbReference>